<protein>
    <recommendedName>
        <fullName evidence="4">Plasmid segregation centromere-binding protein ParG</fullName>
    </recommendedName>
</protein>
<dbReference type="EMBL" id="JBHRYC010000029">
    <property type="protein sequence ID" value="MFC3637163.1"/>
    <property type="molecule type" value="Genomic_DNA"/>
</dbReference>
<evidence type="ECO:0000256" key="1">
    <source>
        <dbReference type="SAM" id="MobiDB-lite"/>
    </source>
</evidence>
<proteinExistence type="predicted"/>
<reference evidence="3" key="1">
    <citation type="journal article" date="2019" name="Int. J. Syst. Evol. Microbiol.">
        <title>The Global Catalogue of Microorganisms (GCM) 10K type strain sequencing project: providing services to taxonomists for standard genome sequencing and annotation.</title>
        <authorList>
            <consortium name="The Broad Institute Genomics Platform"/>
            <consortium name="The Broad Institute Genome Sequencing Center for Infectious Disease"/>
            <person name="Wu L."/>
            <person name="Ma J."/>
        </authorList>
    </citation>
    <scope>NUCLEOTIDE SEQUENCE [LARGE SCALE GENOMIC DNA]</scope>
    <source>
        <strain evidence="3">KCTC 42282</strain>
    </source>
</reference>
<evidence type="ECO:0000313" key="2">
    <source>
        <dbReference type="EMBL" id="MFC3637163.1"/>
    </source>
</evidence>
<accession>A0ABV7UF05</accession>
<dbReference type="RefSeq" id="WP_191321479.1">
    <property type="nucleotide sequence ID" value="NZ_BNCG01000090.1"/>
</dbReference>
<feature type="region of interest" description="Disordered" evidence="1">
    <location>
        <begin position="1"/>
        <end position="36"/>
    </location>
</feature>
<evidence type="ECO:0008006" key="4">
    <source>
        <dbReference type="Google" id="ProtNLM"/>
    </source>
</evidence>
<organism evidence="2 3">
    <name type="scientific">Camelimonas fluminis</name>
    <dbReference type="NCBI Taxonomy" id="1576911"/>
    <lineage>
        <taxon>Bacteria</taxon>
        <taxon>Pseudomonadati</taxon>
        <taxon>Pseudomonadota</taxon>
        <taxon>Alphaproteobacteria</taxon>
        <taxon>Hyphomicrobiales</taxon>
        <taxon>Chelatococcaceae</taxon>
        <taxon>Camelimonas</taxon>
    </lineage>
</organism>
<sequence length="96" mass="10763">MAKRPSLIDSLSIDAGDAPAAEAEEKKPAGRKPRPNIVHTSVYLPRPVYMKIREIAYVTDQKIHDLIMEGIDNVLRNHGHPGVEVLKEQMQQDRPA</sequence>
<gene>
    <name evidence="2" type="ORF">ACFONL_07165</name>
</gene>
<dbReference type="Proteomes" id="UP001595704">
    <property type="component" value="Unassembled WGS sequence"/>
</dbReference>
<keyword evidence="3" id="KW-1185">Reference proteome</keyword>
<name>A0ABV7UF05_9HYPH</name>
<evidence type="ECO:0000313" key="3">
    <source>
        <dbReference type="Proteomes" id="UP001595704"/>
    </source>
</evidence>
<comment type="caution">
    <text evidence="2">The sequence shown here is derived from an EMBL/GenBank/DDBJ whole genome shotgun (WGS) entry which is preliminary data.</text>
</comment>